<sequence length="297" mass="34364">MDKNITLTGNLRTEWIKYEEYEIKLTKENEHYICPKEGSKFTIYDPFEKSNELLLDVIDLGDKAISGEIGEEDINNLVIEFAKKYGLLGVITSSVYNRDIIGESKVLLTSTNILKSKDKIMDEDDYISMFIPFAKQEEVYLRKLGKHMTLFKAEDSPKFYGKRPLILDLVFSKYYCERVDWIVEFAKNISTHINQTLVYKNIKLTESVTIMAGKFKAENIGLSVAVLDSPYIEWDFDSLKVAIEVIYSFTVADSKNTLKRCENCKKVFIAKNDNEKYCSKVCRNRYNVNKSRNKAKS</sequence>
<keyword evidence="2" id="KW-1185">Reference proteome</keyword>
<organism evidence="1 2">
    <name type="scientific">Asaccharospora irregularis DSM 2635</name>
    <dbReference type="NCBI Taxonomy" id="1121321"/>
    <lineage>
        <taxon>Bacteria</taxon>
        <taxon>Bacillati</taxon>
        <taxon>Bacillota</taxon>
        <taxon>Clostridia</taxon>
        <taxon>Peptostreptococcales</taxon>
        <taxon>Peptostreptococcaceae</taxon>
        <taxon>Asaccharospora</taxon>
    </lineage>
</organism>
<protein>
    <recommendedName>
        <fullName evidence="3">CGNR zinc finger domain-containing protein</fullName>
    </recommendedName>
</protein>
<dbReference type="SUPFAM" id="SSF160904">
    <property type="entry name" value="Jann2411-like"/>
    <property type="match status" value="1"/>
</dbReference>
<dbReference type="STRING" id="1121321.SAMN04488530_10364"/>
<proteinExistence type="predicted"/>
<dbReference type="RefSeq" id="WP_073123852.1">
    <property type="nucleotide sequence ID" value="NZ_BAABCH010000103.1"/>
</dbReference>
<gene>
    <name evidence="1" type="ORF">SAMN04488530_10364</name>
</gene>
<dbReference type="InterPro" id="IPR023286">
    <property type="entry name" value="ABATE_dom_sf"/>
</dbReference>
<reference evidence="2" key="1">
    <citation type="submission" date="2016-11" db="EMBL/GenBank/DDBJ databases">
        <authorList>
            <person name="Varghese N."/>
            <person name="Submissions S."/>
        </authorList>
    </citation>
    <scope>NUCLEOTIDE SEQUENCE [LARGE SCALE GENOMIC DNA]</scope>
    <source>
        <strain evidence="2">DSM 2635</strain>
    </source>
</reference>
<dbReference type="AlphaFoldDB" id="A0A1M5KRA9"/>
<evidence type="ECO:0000313" key="2">
    <source>
        <dbReference type="Proteomes" id="UP000243255"/>
    </source>
</evidence>
<evidence type="ECO:0000313" key="1">
    <source>
        <dbReference type="EMBL" id="SHG54703.1"/>
    </source>
</evidence>
<dbReference type="OrthoDB" id="1747893at2"/>
<dbReference type="EMBL" id="FQWX01000003">
    <property type="protein sequence ID" value="SHG54703.1"/>
    <property type="molecule type" value="Genomic_DNA"/>
</dbReference>
<dbReference type="Proteomes" id="UP000243255">
    <property type="component" value="Unassembled WGS sequence"/>
</dbReference>
<name>A0A1M5KRA9_9FIRM</name>
<evidence type="ECO:0008006" key="3">
    <source>
        <dbReference type="Google" id="ProtNLM"/>
    </source>
</evidence>
<accession>A0A1M5KRA9</accession>